<name>A0A2S3UY09_9HYPH</name>
<evidence type="ECO:0000256" key="1">
    <source>
        <dbReference type="ARBA" id="ARBA00004196"/>
    </source>
</evidence>
<dbReference type="GO" id="GO:0005886">
    <property type="term" value="C:plasma membrane"/>
    <property type="evidence" value="ECO:0007669"/>
    <property type="project" value="TreeGrafter"/>
</dbReference>
<dbReference type="GO" id="GO:0017004">
    <property type="term" value="P:cytochrome complex assembly"/>
    <property type="evidence" value="ECO:0007669"/>
    <property type="project" value="UniProtKB-KW"/>
</dbReference>
<dbReference type="InterPro" id="IPR017560">
    <property type="entry name" value="Cyt_c_biogenesis_CcmI"/>
</dbReference>
<feature type="transmembrane region" description="Helical" evidence="6">
    <location>
        <begin position="95"/>
        <end position="115"/>
    </location>
</feature>
<organism evidence="8 9">
    <name type="scientific">Roseibium marinum</name>
    <dbReference type="NCBI Taxonomy" id="281252"/>
    <lineage>
        <taxon>Bacteria</taxon>
        <taxon>Pseudomonadati</taxon>
        <taxon>Pseudomonadota</taxon>
        <taxon>Alphaproteobacteria</taxon>
        <taxon>Hyphomicrobiales</taxon>
        <taxon>Stappiaceae</taxon>
        <taxon>Roseibium</taxon>
    </lineage>
</organism>
<keyword evidence="2" id="KW-0677">Repeat</keyword>
<dbReference type="NCBIfam" id="TIGR03142">
    <property type="entry name" value="cytochro_ccmI"/>
    <property type="match status" value="1"/>
</dbReference>
<dbReference type="EMBL" id="PPCN01000003">
    <property type="protein sequence ID" value="POF32339.1"/>
    <property type="molecule type" value="Genomic_DNA"/>
</dbReference>
<keyword evidence="6" id="KW-0472">Membrane</keyword>
<keyword evidence="6" id="KW-0812">Transmembrane</keyword>
<dbReference type="AlphaFoldDB" id="A0A2S3UY09"/>
<dbReference type="InterPro" id="IPR011990">
    <property type="entry name" value="TPR-like_helical_dom_sf"/>
</dbReference>
<keyword evidence="6" id="KW-1133">Transmembrane helix</keyword>
<dbReference type="PANTHER" id="PTHR47870">
    <property type="entry name" value="CYTOCHROME C-TYPE BIOGENESIS PROTEIN CCMH"/>
    <property type="match status" value="1"/>
</dbReference>
<dbReference type="OrthoDB" id="9815847at2"/>
<evidence type="ECO:0000313" key="9">
    <source>
        <dbReference type="Proteomes" id="UP000236959"/>
    </source>
</evidence>
<gene>
    <name evidence="8" type="ORF">CLV41_103262</name>
</gene>
<dbReference type="Pfam" id="PF23914">
    <property type="entry name" value="TPR_CcmH_CycH"/>
    <property type="match status" value="1"/>
</dbReference>
<dbReference type="InterPro" id="IPR056413">
    <property type="entry name" value="TPR_CcmH_CycH"/>
</dbReference>
<dbReference type="PANTHER" id="PTHR47870:SF4">
    <property type="entry name" value="CYTOCHROME C-TYPE BIOGENESIS PROTEIN CYCH"/>
    <property type="match status" value="1"/>
</dbReference>
<keyword evidence="9" id="KW-1185">Reference proteome</keyword>
<dbReference type="Gene3D" id="1.25.40.10">
    <property type="entry name" value="Tetratricopeptide repeat domain"/>
    <property type="match status" value="1"/>
</dbReference>
<evidence type="ECO:0000313" key="8">
    <source>
        <dbReference type="EMBL" id="POF32339.1"/>
    </source>
</evidence>
<proteinExistence type="predicted"/>
<reference evidence="8 9" key="1">
    <citation type="submission" date="2018-01" db="EMBL/GenBank/DDBJ databases">
        <title>Genomic Encyclopedia of Archaeal and Bacterial Type Strains, Phase II (KMG-II): from individual species to whole genera.</title>
        <authorList>
            <person name="Goeker M."/>
        </authorList>
    </citation>
    <scope>NUCLEOTIDE SEQUENCE [LARGE SCALE GENOMIC DNA]</scope>
    <source>
        <strain evidence="8 9">DSM 17023</strain>
    </source>
</reference>
<comment type="caution">
    <text evidence="8">The sequence shown here is derived from an EMBL/GenBank/DDBJ whole genome shotgun (WGS) entry which is preliminary data.</text>
</comment>
<sequence>MVFWILIAVMTAAAALSVLVPLSKARRSAGTPSGSADEAVYRDQLGAIEAELERGLIEPEAAGAARTEIARRLLSAHENHAQEAGGITRGPRLKIAQGLALFVLPAAAVGIYLLFGAPDMPDAPLAARLQAPAEEQSVDILVARVERHLADNPEDGQGWVVIAPVYMSLGRPQDSARAYAQAIRLLGPRQDWLTDMGEAMTIASQGLVTAEARQAFEQAAAMDASAVKPRFFLALALGQEGRKAEAIAAWRNLLAGAEGTEAWVGAARNELAELAGPDGQSDQVGQTPAPRGPSQEDVAASRDMSTGDRQAMIRAMVSGLAERLADEGGSAAEWKQLMQAYIVLGERQSAENALKDAQAAYADKPEDLSSIKDAATQLGLTGS</sequence>
<dbReference type="GO" id="GO:0030313">
    <property type="term" value="C:cell envelope"/>
    <property type="evidence" value="ECO:0007669"/>
    <property type="project" value="UniProtKB-SubCell"/>
</dbReference>
<keyword evidence="4" id="KW-0802">TPR repeat</keyword>
<feature type="region of interest" description="Disordered" evidence="5">
    <location>
        <begin position="276"/>
        <end position="306"/>
    </location>
</feature>
<accession>A0A2S3UY09</accession>
<dbReference type="RefSeq" id="WP_103222261.1">
    <property type="nucleotide sequence ID" value="NZ_PPCN01000003.1"/>
</dbReference>
<keyword evidence="3" id="KW-0201">Cytochrome c-type biogenesis</keyword>
<evidence type="ECO:0000256" key="2">
    <source>
        <dbReference type="ARBA" id="ARBA00022737"/>
    </source>
</evidence>
<dbReference type="SUPFAM" id="SSF48452">
    <property type="entry name" value="TPR-like"/>
    <property type="match status" value="1"/>
</dbReference>
<dbReference type="Proteomes" id="UP000236959">
    <property type="component" value="Unassembled WGS sequence"/>
</dbReference>
<protein>
    <submittedName>
        <fullName evidence="8">Cytochrome c-type biogenesis protein CcmH</fullName>
    </submittedName>
</protein>
<evidence type="ECO:0000256" key="4">
    <source>
        <dbReference type="ARBA" id="ARBA00022803"/>
    </source>
</evidence>
<evidence type="ECO:0000256" key="3">
    <source>
        <dbReference type="ARBA" id="ARBA00022748"/>
    </source>
</evidence>
<evidence type="ECO:0000259" key="7">
    <source>
        <dbReference type="Pfam" id="PF23914"/>
    </source>
</evidence>
<evidence type="ECO:0000256" key="5">
    <source>
        <dbReference type="SAM" id="MobiDB-lite"/>
    </source>
</evidence>
<evidence type="ECO:0000256" key="6">
    <source>
        <dbReference type="SAM" id="Phobius"/>
    </source>
</evidence>
<dbReference type="InterPro" id="IPR051263">
    <property type="entry name" value="C-type_cytochrome_biogenesis"/>
</dbReference>
<comment type="subcellular location">
    <subcellularLocation>
        <location evidence="1">Cell envelope</location>
    </subcellularLocation>
</comment>
<feature type="domain" description="Cytochrome c-type biogenesis protein H TPR" evidence="7">
    <location>
        <begin position="131"/>
        <end position="254"/>
    </location>
</feature>